<dbReference type="EnsemblProtists" id="EOD41178">
    <property type="protein sequence ID" value="EOD41178"/>
    <property type="gene ID" value="EMIHUDRAFT_62540"/>
</dbReference>
<sequence>MRAAPACPPFAERRLPPFPCRGAGKLAEASNTVNGVVLKSAEPSDAAKPTKHWRLYVFKGKEARGGEPCLRASYLLGRERRVVDLPLDHPSCSGQHAVLQFRLTAKSDTGKLVRPYLMDLGSTNGSFINGEKIEPEKYVELLPQDVLRFGYSSREYVIINADV</sequence>
<dbReference type="SUPFAM" id="SSF49879">
    <property type="entry name" value="SMAD/FHA domain"/>
    <property type="match status" value="1"/>
</dbReference>
<dbReference type="KEGG" id="ehx:EMIHUDRAFT_62540"/>
<protein>
    <recommendedName>
        <fullName evidence="1">FHA domain-containing protein</fullName>
    </recommendedName>
</protein>
<dbReference type="RefSeq" id="XP_005793607.1">
    <property type="nucleotide sequence ID" value="XM_005793550.1"/>
</dbReference>
<dbReference type="AlphaFoldDB" id="A0A0D3KZJ3"/>
<dbReference type="Pfam" id="PF00498">
    <property type="entry name" value="FHA"/>
    <property type="match status" value="1"/>
</dbReference>
<dbReference type="InterPro" id="IPR000253">
    <property type="entry name" value="FHA_dom"/>
</dbReference>
<reference evidence="2" key="2">
    <citation type="submission" date="2024-10" db="UniProtKB">
        <authorList>
            <consortium name="EnsemblProtists"/>
        </authorList>
    </citation>
    <scope>IDENTIFICATION</scope>
</reference>
<dbReference type="eggNOG" id="KOG1882">
    <property type="taxonomic scope" value="Eukaryota"/>
</dbReference>
<dbReference type="HOGENOM" id="CLU_022457_1_2_1"/>
<evidence type="ECO:0000313" key="3">
    <source>
        <dbReference type="Proteomes" id="UP000013827"/>
    </source>
</evidence>
<dbReference type="OMA" id="KCYVMDL"/>
<dbReference type="InterPro" id="IPR008984">
    <property type="entry name" value="SMAD_FHA_dom_sf"/>
</dbReference>
<accession>A0A0D3KZJ3</accession>
<dbReference type="PROSITE" id="PS50006">
    <property type="entry name" value="FHA_DOMAIN"/>
    <property type="match status" value="1"/>
</dbReference>
<dbReference type="Gene3D" id="2.60.200.20">
    <property type="match status" value="1"/>
</dbReference>
<dbReference type="Proteomes" id="UP000013827">
    <property type="component" value="Unassembled WGS sequence"/>
</dbReference>
<dbReference type="GeneID" id="17286448"/>
<reference evidence="3" key="1">
    <citation type="journal article" date="2013" name="Nature">
        <title>Pan genome of the phytoplankton Emiliania underpins its global distribution.</title>
        <authorList>
            <person name="Read B.A."/>
            <person name="Kegel J."/>
            <person name="Klute M.J."/>
            <person name="Kuo A."/>
            <person name="Lefebvre S.C."/>
            <person name="Maumus F."/>
            <person name="Mayer C."/>
            <person name="Miller J."/>
            <person name="Monier A."/>
            <person name="Salamov A."/>
            <person name="Young J."/>
            <person name="Aguilar M."/>
            <person name="Claverie J.M."/>
            <person name="Frickenhaus S."/>
            <person name="Gonzalez K."/>
            <person name="Herman E.K."/>
            <person name="Lin Y.C."/>
            <person name="Napier J."/>
            <person name="Ogata H."/>
            <person name="Sarno A.F."/>
            <person name="Shmutz J."/>
            <person name="Schroeder D."/>
            <person name="de Vargas C."/>
            <person name="Verret F."/>
            <person name="von Dassow P."/>
            <person name="Valentin K."/>
            <person name="Van de Peer Y."/>
            <person name="Wheeler G."/>
            <person name="Dacks J.B."/>
            <person name="Delwiche C.F."/>
            <person name="Dyhrman S.T."/>
            <person name="Glockner G."/>
            <person name="John U."/>
            <person name="Richards T."/>
            <person name="Worden A.Z."/>
            <person name="Zhang X."/>
            <person name="Grigoriev I.V."/>
            <person name="Allen A.E."/>
            <person name="Bidle K."/>
            <person name="Borodovsky M."/>
            <person name="Bowler C."/>
            <person name="Brownlee C."/>
            <person name="Cock J.M."/>
            <person name="Elias M."/>
            <person name="Gladyshev V.N."/>
            <person name="Groth M."/>
            <person name="Guda C."/>
            <person name="Hadaegh A."/>
            <person name="Iglesias-Rodriguez M.D."/>
            <person name="Jenkins J."/>
            <person name="Jones B.M."/>
            <person name="Lawson T."/>
            <person name="Leese F."/>
            <person name="Lindquist E."/>
            <person name="Lobanov A."/>
            <person name="Lomsadze A."/>
            <person name="Malik S.B."/>
            <person name="Marsh M.E."/>
            <person name="Mackinder L."/>
            <person name="Mock T."/>
            <person name="Mueller-Roeber B."/>
            <person name="Pagarete A."/>
            <person name="Parker M."/>
            <person name="Probert I."/>
            <person name="Quesneville H."/>
            <person name="Raines C."/>
            <person name="Rensing S.A."/>
            <person name="Riano-Pachon D.M."/>
            <person name="Richier S."/>
            <person name="Rokitta S."/>
            <person name="Shiraiwa Y."/>
            <person name="Soanes D.M."/>
            <person name="van der Giezen M."/>
            <person name="Wahlund T.M."/>
            <person name="Williams B."/>
            <person name="Wilson W."/>
            <person name="Wolfe G."/>
            <person name="Wurch L.L."/>
        </authorList>
    </citation>
    <scope>NUCLEOTIDE SEQUENCE</scope>
</reference>
<keyword evidence="3" id="KW-1185">Reference proteome</keyword>
<dbReference type="PANTHER" id="PTHR23308">
    <property type="entry name" value="NUCLEAR INHIBITOR OF PROTEIN PHOSPHATASE-1"/>
    <property type="match status" value="1"/>
</dbReference>
<name>A0A0D3KZJ3_EMIH1</name>
<dbReference type="PaxDb" id="2903-EOD41178"/>
<evidence type="ECO:0000259" key="1">
    <source>
        <dbReference type="PROSITE" id="PS50006"/>
    </source>
</evidence>
<evidence type="ECO:0000313" key="2">
    <source>
        <dbReference type="EnsemblProtists" id="EOD41178"/>
    </source>
</evidence>
<organism evidence="2 3">
    <name type="scientific">Emiliania huxleyi (strain CCMP1516)</name>
    <dbReference type="NCBI Taxonomy" id="280463"/>
    <lineage>
        <taxon>Eukaryota</taxon>
        <taxon>Haptista</taxon>
        <taxon>Haptophyta</taxon>
        <taxon>Prymnesiophyceae</taxon>
        <taxon>Isochrysidales</taxon>
        <taxon>Noelaerhabdaceae</taxon>
        <taxon>Emiliania</taxon>
    </lineage>
</organism>
<feature type="domain" description="FHA" evidence="1">
    <location>
        <begin position="74"/>
        <end position="133"/>
    </location>
</feature>
<dbReference type="InterPro" id="IPR050923">
    <property type="entry name" value="Cell_Proc_Reg/RNA_Proc"/>
</dbReference>
<dbReference type="STRING" id="2903.R1E0J8"/>
<proteinExistence type="predicted"/>
<dbReference type="SMART" id="SM00240">
    <property type="entry name" value="FHA"/>
    <property type="match status" value="1"/>
</dbReference>